<evidence type="ECO:0000313" key="6">
    <source>
        <dbReference type="EMBL" id="NMO75995.1"/>
    </source>
</evidence>
<evidence type="ECO:0000256" key="2">
    <source>
        <dbReference type="ARBA" id="ARBA00022448"/>
    </source>
</evidence>
<dbReference type="GO" id="GO:0016887">
    <property type="term" value="F:ATP hydrolysis activity"/>
    <property type="evidence" value="ECO:0007669"/>
    <property type="project" value="InterPro"/>
</dbReference>
<protein>
    <submittedName>
        <fullName evidence="6">ABC transporter ATP-binding protein</fullName>
    </submittedName>
</protein>
<name>A0A7Y0PKS8_9BACI</name>
<dbReference type="PANTHER" id="PTHR43335:SF11">
    <property type="entry name" value="ABC TRANSPORTER RELATED"/>
    <property type="match status" value="1"/>
</dbReference>
<keyword evidence="4 6" id="KW-0067">ATP-binding</keyword>
<comment type="similarity">
    <text evidence="1">Belongs to the ABC transporter superfamily.</text>
</comment>
<comment type="caution">
    <text evidence="6">The sequence shown here is derived from an EMBL/GenBank/DDBJ whole genome shotgun (WGS) entry which is preliminary data.</text>
</comment>
<evidence type="ECO:0000256" key="4">
    <source>
        <dbReference type="ARBA" id="ARBA00022840"/>
    </source>
</evidence>
<dbReference type="EMBL" id="JABBPK010000001">
    <property type="protein sequence ID" value="NMO75995.1"/>
    <property type="molecule type" value="Genomic_DNA"/>
</dbReference>
<dbReference type="InterPro" id="IPR003439">
    <property type="entry name" value="ABC_transporter-like_ATP-bd"/>
</dbReference>
<evidence type="ECO:0000313" key="7">
    <source>
        <dbReference type="Proteomes" id="UP000588491"/>
    </source>
</evidence>
<dbReference type="RefSeq" id="WP_169187769.1">
    <property type="nucleotide sequence ID" value="NZ_JABBPK010000001.1"/>
</dbReference>
<dbReference type="Proteomes" id="UP000588491">
    <property type="component" value="Unassembled WGS sequence"/>
</dbReference>
<dbReference type="SMART" id="SM00382">
    <property type="entry name" value="AAA"/>
    <property type="match status" value="1"/>
</dbReference>
<dbReference type="PROSITE" id="PS50893">
    <property type="entry name" value="ABC_TRANSPORTER_2"/>
    <property type="match status" value="1"/>
</dbReference>
<proteinExistence type="inferred from homology"/>
<dbReference type="PANTHER" id="PTHR43335">
    <property type="entry name" value="ABC TRANSPORTER, ATP-BINDING PROTEIN"/>
    <property type="match status" value="1"/>
</dbReference>
<dbReference type="Gene3D" id="3.40.50.300">
    <property type="entry name" value="P-loop containing nucleotide triphosphate hydrolases"/>
    <property type="match status" value="1"/>
</dbReference>
<dbReference type="InterPro" id="IPR003593">
    <property type="entry name" value="AAA+_ATPase"/>
</dbReference>
<dbReference type="Pfam" id="PF00005">
    <property type="entry name" value="ABC_tran"/>
    <property type="match status" value="1"/>
</dbReference>
<evidence type="ECO:0000256" key="3">
    <source>
        <dbReference type="ARBA" id="ARBA00022741"/>
    </source>
</evidence>
<feature type="domain" description="ABC transporter" evidence="5">
    <location>
        <begin position="3"/>
        <end position="226"/>
    </location>
</feature>
<dbReference type="CDD" id="cd03230">
    <property type="entry name" value="ABC_DR_subfamily_A"/>
    <property type="match status" value="1"/>
</dbReference>
<dbReference type="GO" id="GO:0005524">
    <property type="term" value="F:ATP binding"/>
    <property type="evidence" value="ECO:0007669"/>
    <property type="project" value="UniProtKB-KW"/>
</dbReference>
<accession>A0A7Y0PKS8</accession>
<dbReference type="InterPro" id="IPR017871">
    <property type="entry name" value="ABC_transporter-like_CS"/>
</dbReference>
<reference evidence="6 7" key="1">
    <citation type="submission" date="2020-04" db="EMBL/GenBank/DDBJ databases">
        <title>Bacillus sp. UniB3 isolated from commercial digestive syrup.</title>
        <authorList>
            <person name="Thorat V."/>
            <person name="Kirdat K."/>
            <person name="Tiwarekar B."/>
            <person name="Yadav A."/>
        </authorList>
    </citation>
    <scope>NUCLEOTIDE SEQUENCE [LARGE SCALE GENOMIC DNA]</scope>
    <source>
        <strain evidence="6 7">UniB3</strain>
    </source>
</reference>
<keyword evidence="7" id="KW-1185">Reference proteome</keyword>
<keyword evidence="3" id="KW-0547">Nucleotide-binding</keyword>
<evidence type="ECO:0000256" key="1">
    <source>
        <dbReference type="ARBA" id="ARBA00005417"/>
    </source>
</evidence>
<gene>
    <name evidence="6" type="ORF">HHU08_03015</name>
</gene>
<evidence type="ECO:0000259" key="5">
    <source>
        <dbReference type="PROSITE" id="PS50893"/>
    </source>
</evidence>
<dbReference type="PROSITE" id="PS00211">
    <property type="entry name" value="ABC_TRANSPORTER_1"/>
    <property type="match status" value="1"/>
</dbReference>
<dbReference type="InterPro" id="IPR027417">
    <property type="entry name" value="P-loop_NTPase"/>
</dbReference>
<dbReference type="InterPro" id="IPR025302">
    <property type="entry name" value="DrrA1/2-like_C"/>
</dbReference>
<dbReference type="Pfam" id="PF13732">
    <property type="entry name" value="DrrA1-3_C"/>
    <property type="match status" value="1"/>
</dbReference>
<dbReference type="AlphaFoldDB" id="A0A7Y0PKS8"/>
<keyword evidence="2" id="KW-0813">Transport</keyword>
<organism evidence="6 7">
    <name type="scientific">Niallia alba</name>
    <dbReference type="NCBI Taxonomy" id="2729105"/>
    <lineage>
        <taxon>Bacteria</taxon>
        <taxon>Bacillati</taxon>
        <taxon>Bacillota</taxon>
        <taxon>Bacilli</taxon>
        <taxon>Bacillales</taxon>
        <taxon>Bacillaceae</taxon>
        <taxon>Niallia</taxon>
    </lineage>
</organism>
<dbReference type="SUPFAM" id="SSF52540">
    <property type="entry name" value="P-loop containing nucleoside triphosphate hydrolases"/>
    <property type="match status" value="1"/>
</dbReference>
<sequence length="296" mass="33144">MFVQVNQLQKVFKGHTAIKGITFNIKEGSCTALLGPNGAGKTTTLHMLSGLLSPTKGTITYSEERDYRSHIGFMPQHPTFFNWMTPIEFLQFAGKLSAVPKHLLKEQVNNTLSFVGLTEAKNRKIGGFSGGMKQRLGLAQAILHQPELLILDEPVSALDPTGRREVLTLMEKLKERMTILFSTHVLHDAEQVCDEVLMLKDGEIKWDGSLTSLKRTFSHTAIHIETVEPIKNAFDNLIKPHTIHFTTENNATILEITPSLHTNDLLTTLISKGYTIQCFEVTEDSLEDVYMKVVEI</sequence>